<protein>
    <submittedName>
        <fullName evidence="1">Uncharacterized protein</fullName>
    </submittedName>
</protein>
<evidence type="ECO:0000313" key="1">
    <source>
        <dbReference type="EMBL" id="KAI9910874.1"/>
    </source>
</evidence>
<dbReference type="Proteomes" id="UP001163321">
    <property type="component" value="Chromosome 6"/>
</dbReference>
<accession>A0ACC0VWJ2</accession>
<reference evidence="1 2" key="1">
    <citation type="journal article" date="2022" name="bioRxiv">
        <title>The genome of the oomycete Peronosclerospora sorghi, a cosmopolitan pathogen of maize and sorghum, is inflated with dispersed pseudogenes.</title>
        <authorList>
            <person name="Fletcher K."/>
            <person name="Martin F."/>
            <person name="Isakeit T."/>
            <person name="Cavanaugh K."/>
            <person name="Magill C."/>
            <person name="Michelmore R."/>
        </authorList>
    </citation>
    <scope>NUCLEOTIDE SEQUENCE [LARGE SCALE GENOMIC DNA]</scope>
    <source>
        <strain evidence="1">P6</strain>
    </source>
</reference>
<evidence type="ECO:0000313" key="2">
    <source>
        <dbReference type="Proteomes" id="UP001163321"/>
    </source>
</evidence>
<proteinExistence type="predicted"/>
<organism evidence="1 2">
    <name type="scientific">Peronosclerospora sorghi</name>
    <dbReference type="NCBI Taxonomy" id="230839"/>
    <lineage>
        <taxon>Eukaryota</taxon>
        <taxon>Sar</taxon>
        <taxon>Stramenopiles</taxon>
        <taxon>Oomycota</taxon>
        <taxon>Peronosporomycetes</taxon>
        <taxon>Peronosporales</taxon>
        <taxon>Peronosporaceae</taxon>
        <taxon>Peronosclerospora</taxon>
    </lineage>
</organism>
<name>A0ACC0VWJ2_9STRA</name>
<dbReference type="EMBL" id="CM047585">
    <property type="protein sequence ID" value="KAI9910874.1"/>
    <property type="molecule type" value="Genomic_DNA"/>
</dbReference>
<gene>
    <name evidence="1" type="ORF">PsorP6_010717</name>
</gene>
<sequence>MSSPTTLVTPVQPVHNSFTVRKRSSPAVKSLPDDVAWLQDIRIEMTTTNTLRTSVQYIIHVSYQPTGSTATTWDVKRTFDQYKWFQKRLVGHLQPKHSCKAECRWLHSTIRKHFPKSTLGSRYPSIVEQRRKALLQLLTTVLASVVNHGNRNCKVMMEAVSQELSSFIVGDDSQSFVGVTPPLTPTTSSEMETSAELRSSFTSSVSSSEEGEEESVDYDADMFTGWSLPIDGHLNLEPTIV</sequence>
<comment type="caution">
    <text evidence="1">The sequence shown here is derived from an EMBL/GenBank/DDBJ whole genome shotgun (WGS) entry which is preliminary data.</text>
</comment>
<keyword evidence="2" id="KW-1185">Reference proteome</keyword>